<feature type="transmembrane region" description="Helical" evidence="2">
    <location>
        <begin position="198"/>
        <end position="218"/>
    </location>
</feature>
<keyword evidence="2" id="KW-0472">Membrane</keyword>
<evidence type="ECO:0000256" key="2">
    <source>
        <dbReference type="SAM" id="Phobius"/>
    </source>
</evidence>
<feature type="region of interest" description="Disordered" evidence="1">
    <location>
        <begin position="1"/>
        <end position="37"/>
    </location>
</feature>
<organism evidence="3 4">
    <name type="scientific">Dorcoceras hygrometricum</name>
    <dbReference type="NCBI Taxonomy" id="472368"/>
    <lineage>
        <taxon>Eukaryota</taxon>
        <taxon>Viridiplantae</taxon>
        <taxon>Streptophyta</taxon>
        <taxon>Embryophyta</taxon>
        <taxon>Tracheophyta</taxon>
        <taxon>Spermatophyta</taxon>
        <taxon>Magnoliopsida</taxon>
        <taxon>eudicotyledons</taxon>
        <taxon>Gunneridae</taxon>
        <taxon>Pentapetalae</taxon>
        <taxon>asterids</taxon>
        <taxon>lamiids</taxon>
        <taxon>Lamiales</taxon>
        <taxon>Gesneriaceae</taxon>
        <taxon>Didymocarpoideae</taxon>
        <taxon>Trichosporeae</taxon>
        <taxon>Loxocarpinae</taxon>
        <taxon>Dorcoceras</taxon>
    </lineage>
</organism>
<keyword evidence="2" id="KW-0812">Transmembrane</keyword>
<proteinExistence type="predicted"/>
<protein>
    <submittedName>
        <fullName evidence="3">Uncharacterized protein</fullName>
    </submittedName>
</protein>
<keyword evidence="2" id="KW-1133">Transmembrane helix</keyword>
<keyword evidence="4" id="KW-1185">Reference proteome</keyword>
<accession>A0A2Z7BQV3</accession>
<dbReference type="Proteomes" id="UP000250235">
    <property type="component" value="Unassembled WGS sequence"/>
</dbReference>
<gene>
    <name evidence="3" type="ORF">F511_28585</name>
</gene>
<dbReference type="AlphaFoldDB" id="A0A2Z7BQV3"/>
<reference evidence="3 4" key="1">
    <citation type="journal article" date="2015" name="Proc. Natl. Acad. Sci. U.S.A.">
        <title>The resurrection genome of Boea hygrometrica: A blueprint for survival of dehydration.</title>
        <authorList>
            <person name="Xiao L."/>
            <person name="Yang G."/>
            <person name="Zhang L."/>
            <person name="Yang X."/>
            <person name="Zhao S."/>
            <person name="Ji Z."/>
            <person name="Zhou Q."/>
            <person name="Hu M."/>
            <person name="Wang Y."/>
            <person name="Chen M."/>
            <person name="Xu Y."/>
            <person name="Jin H."/>
            <person name="Xiao X."/>
            <person name="Hu G."/>
            <person name="Bao F."/>
            <person name="Hu Y."/>
            <person name="Wan P."/>
            <person name="Li L."/>
            <person name="Deng X."/>
            <person name="Kuang T."/>
            <person name="Xiang C."/>
            <person name="Zhu J.K."/>
            <person name="Oliver M.J."/>
            <person name="He Y."/>
        </authorList>
    </citation>
    <scope>NUCLEOTIDE SEQUENCE [LARGE SCALE GENOMIC DNA]</scope>
    <source>
        <strain evidence="4">cv. XS01</strain>
    </source>
</reference>
<evidence type="ECO:0000313" key="4">
    <source>
        <dbReference type="Proteomes" id="UP000250235"/>
    </source>
</evidence>
<name>A0A2Z7BQV3_9LAMI</name>
<dbReference type="OrthoDB" id="1063472at2759"/>
<dbReference type="EMBL" id="KV003326">
    <property type="protein sequence ID" value="KZV36636.1"/>
    <property type="molecule type" value="Genomic_DNA"/>
</dbReference>
<evidence type="ECO:0000313" key="3">
    <source>
        <dbReference type="EMBL" id="KZV36636.1"/>
    </source>
</evidence>
<sequence length="230" mass="25446">MGESQFQTPQKDREITANRRSKSASNLSKHRKSLNPSFAAISEEKASDFAKETSEFSSPISAVSVDTHVSESSENYVISPLDYAEASTSETIVTADQAPSSSSSPKSIITAERAASFFSVLKCENPELDSIKNTLPPEAEMVIKHLTAARIQVSKSEVEYNSRKLLDILLEAIIQEFRDGLYKERCLVDRLLTSKATLIFLSFMLGFLAVFVISFLGFGENRHPNRLTPT</sequence>
<evidence type="ECO:0000256" key="1">
    <source>
        <dbReference type="SAM" id="MobiDB-lite"/>
    </source>
</evidence>